<evidence type="ECO:0000256" key="4">
    <source>
        <dbReference type="PROSITE-ProRule" id="PRU10007"/>
    </source>
</evidence>
<dbReference type="RefSeq" id="WP_121918252.1">
    <property type="nucleotide sequence ID" value="NZ_REFV01000015.1"/>
</dbReference>
<dbReference type="PANTHER" id="PTHR43720">
    <property type="entry name" value="2-AMINOMUCONIC SEMIALDEHYDE DEHYDROGENASE"/>
    <property type="match status" value="1"/>
</dbReference>
<dbReference type="OrthoDB" id="9762913at2"/>
<accession>A0A3M0FVD2</accession>
<organism evidence="7 8">
    <name type="scientific">Dokdonia sinensis</name>
    <dbReference type="NCBI Taxonomy" id="2479847"/>
    <lineage>
        <taxon>Bacteria</taxon>
        <taxon>Pseudomonadati</taxon>
        <taxon>Bacteroidota</taxon>
        <taxon>Flavobacteriia</taxon>
        <taxon>Flavobacteriales</taxon>
        <taxon>Flavobacteriaceae</taxon>
        <taxon>Dokdonia</taxon>
    </lineage>
</organism>
<keyword evidence="3" id="KW-0520">NAD</keyword>
<dbReference type="EMBL" id="REFV01000015">
    <property type="protein sequence ID" value="RMB56631.1"/>
    <property type="molecule type" value="Genomic_DNA"/>
</dbReference>
<evidence type="ECO:0000313" key="8">
    <source>
        <dbReference type="Proteomes" id="UP000281985"/>
    </source>
</evidence>
<dbReference type="InterPro" id="IPR016161">
    <property type="entry name" value="Ald_DH/histidinol_DH"/>
</dbReference>
<name>A0A3M0FVD2_9FLAO</name>
<dbReference type="PROSITE" id="PS00070">
    <property type="entry name" value="ALDEHYDE_DEHYDR_CYS"/>
    <property type="match status" value="1"/>
</dbReference>
<proteinExistence type="inferred from homology"/>
<keyword evidence="2 5" id="KW-0560">Oxidoreductase</keyword>
<dbReference type="InterPro" id="IPR029510">
    <property type="entry name" value="Ald_DH_CS_GLU"/>
</dbReference>
<dbReference type="Pfam" id="PF00171">
    <property type="entry name" value="Aldedh"/>
    <property type="match status" value="1"/>
</dbReference>
<evidence type="ECO:0000256" key="1">
    <source>
        <dbReference type="ARBA" id="ARBA00009986"/>
    </source>
</evidence>
<dbReference type="SUPFAM" id="SSF53720">
    <property type="entry name" value="ALDH-like"/>
    <property type="match status" value="1"/>
</dbReference>
<dbReference type="PANTHER" id="PTHR43720:SF2">
    <property type="entry name" value="2-AMINOMUCONIC SEMIALDEHYDE DEHYDROGENASE"/>
    <property type="match status" value="1"/>
</dbReference>
<dbReference type="Gene3D" id="3.40.309.10">
    <property type="entry name" value="Aldehyde Dehydrogenase, Chain A, domain 2"/>
    <property type="match status" value="1"/>
</dbReference>
<gene>
    <name evidence="7" type="ORF">EAX61_13580</name>
</gene>
<feature type="domain" description="Aldehyde dehydrogenase" evidence="6">
    <location>
        <begin position="13"/>
        <end position="491"/>
    </location>
</feature>
<dbReference type="InterPro" id="IPR015590">
    <property type="entry name" value="Aldehyde_DH_dom"/>
</dbReference>
<evidence type="ECO:0000259" key="6">
    <source>
        <dbReference type="Pfam" id="PF00171"/>
    </source>
</evidence>
<protein>
    <submittedName>
        <fullName evidence="7">Aldehyde dehydrogenase</fullName>
    </submittedName>
</protein>
<feature type="active site" evidence="4">
    <location>
        <position position="248"/>
    </location>
</feature>
<dbReference type="PROSITE" id="PS00687">
    <property type="entry name" value="ALDEHYDE_DEHYDR_GLU"/>
    <property type="match status" value="1"/>
</dbReference>
<dbReference type="FunFam" id="3.40.605.10:FF:000007">
    <property type="entry name" value="NAD/NADP-dependent betaine aldehyde dehydrogenase"/>
    <property type="match status" value="1"/>
</dbReference>
<keyword evidence="8" id="KW-1185">Reference proteome</keyword>
<evidence type="ECO:0000256" key="2">
    <source>
        <dbReference type="ARBA" id="ARBA00023002"/>
    </source>
</evidence>
<dbReference type="Proteomes" id="UP000281985">
    <property type="component" value="Unassembled WGS sequence"/>
</dbReference>
<sequence length="497" mass="54406">MKIKNYINGDFQDPQSNDWLDNYEPASGKVYGQIPNSDAEDVEEATAFAKAEFPKWSNTTLEERSRILMNIANGIESRLDTLAEAESRDNGKPLSLAKTVDIPRAASNFRFFAHAIAQFASESHESVGLKAMNFTLRKPLGVVGCISPWNLPLYLFTWKIAPAIAAGNCVIAKPSEVTPMTAYLLGEICTEAGLPPGVLNIVHGLGTTAGQAILEHPEIKAISFTGGTKTGEHIARTCAPMFKKLSLELGGKNPNLIFADCDYDKMLATTLRSSFANQGQICLCGSRIFVERSLYTSFKEDFVSRVKELVVGHPFTSATLSGREKPATFSVQQKVDLGALVSKSHLEKVEDYIHNAKAYGGTVLCGGKRVSVEGYEGGYYLEPTVIEVTTNDCKLNQEEIFGPVVTIMPFDNEEEALQLANGTKYGLSATVWTKDLDRTMRLSDSLQAGIVWVNTWMNRDLRTPFGGVKASGVGREGGFEVLRFFTEAKNVCISYSQ</sequence>
<dbReference type="InterPro" id="IPR016160">
    <property type="entry name" value="Ald_DH_CS_CYS"/>
</dbReference>
<comment type="caution">
    <text evidence="7">The sequence shown here is derived from an EMBL/GenBank/DDBJ whole genome shotgun (WGS) entry which is preliminary data.</text>
</comment>
<dbReference type="Gene3D" id="3.40.605.10">
    <property type="entry name" value="Aldehyde Dehydrogenase, Chain A, domain 1"/>
    <property type="match status" value="1"/>
</dbReference>
<comment type="similarity">
    <text evidence="1 5">Belongs to the aldehyde dehydrogenase family.</text>
</comment>
<dbReference type="AlphaFoldDB" id="A0A3M0FVD2"/>
<reference evidence="7 8" key="1">
    <citation type="submission" date="2018-10" db="EMBL/GenBank/DDBJ databases">
        <title>Dokdonia luteus sp. nov., isolated from sea water.</title>
        <authorList>
            <person name="Zhou L.Y."/>
            <person name="Du Z.J."/>
        </authorList>
    </citation>
    <scope>NUCLEOTIDE SEQUENCE [LARGE SCALE GENOMIC DNA]</scope>
    <source>
        <strain evidence="7 8">SH27</strain>
    </source>
</reference>
<evidence type="ECO:0000256" key="5">
    <source>
        <dbReference type="RuleBase" id="RU003345"/>
    </source>
</evidence>
<dbReference type="InterPro" id="IPR016162">
    <property type="entry name" value="Ald_DH_N"/>
</dbReference>
<evidence type="ECO:0000313" key="7">
    <source>
        <dbReference type="EMBL" id="RMB56631.1"/>
    </source>
</evidence>
<evidence type="ECO:0000256" key="3">
    <source>
        <dbReference type="ARBA" id="ARBA00023027"/>
    </source>
</evidence>
<dbReference type="CDD" id="cd07093">
    <property type="entry name" value="ALDH_F8_HMSADH"/>
    <property type="match status" value="1"/>
</dbReference>
<dbReference type="InterPro" id="IPR016163">
    <property type="entry name" value="Ald_DH_C"/>
</dbReference>
<dbReference type="FunFam" id="3.40.309.10:FF:000012">
    <property type="entry name" value="Betaine aldehyde dehydrogenase"/>
    <property type="match status" value="1"/>
</dbReference>
<dbReference type="GO" id="GO:0016620">
    <property type="term" value="F:oxidoreductase activity, acting on the aldehyde or oxo group of donors, NAD or NADP as acceptor"/>
    <property type="evidence" value="ECO:0007669"/>
    <property type="project" value="InterPro"/>
</dbReference>